<dbReference type="GO" id="GO:0046872">
    <property type="term" value="F:metal ion binding"/>
    <property type="evidence" value="ECO:0007669"/>
    <property type="project" value="UniProtKB-KW"/>
</dbReference>
<evidence type="ECO:0000256" key="2">
    <source>
        <dbReference type="ARBA" id="ARBA00016165"/>
    </source>
</evidence>
<dbReference type="PANTHER" id="PTHR10266:SF3">
    <property type="entry name" value="CYTOCHROME C1, HEME PROTEIN, MITOCHONDRIAL"/>
    <property type="match status" value="1"/>
</dbReference>
<feature type="binding site" description="covalent" evidence="9">
    <location>
        <position position="196"/>
    </location>
    <ligand>
        <name>heme c</name>
        <dbReference type="ChEBI" id="CHEBI:61717"/>
    </ligand>
</feature>
<dbReference type="GO" id="GO:0020037">
    <property type="term" value="F:heme binding"/>
    <property type="evidence" value="ECO:0007669"/>
    <property type="project" value="InterPro"/>
</dbReference>
<keyword evidence="5 9" id="KW-0479">Metal-binding</keyword>
<evidence type="ECO:0000313" key="13">
    <source>
        <dbReference type="EMBL" id="MBB4264646.1"/>
    </source>
</evidence>
<dbReference type="SUPFAM" id="SSF46626">
    <property type="entry name" value="Cytochrome c"/>
    <property type="match status" value="1"/>
</dbReference>
<dbReference type="InterPro" id="IPR009056">
    <property type="entry name" value="Cyt_c-like_dom"/>
</dbReference>
<evidence type="ECO:0000256" key="1">
    <source>
        <dbReference type="ARBA" id="ARBA00004370"/>
    </source>
</evidence>
<evidence type="ECO:0000256" key="11">
    <source>
        <dbReference type="SAM" id="SignalP"/>
    </source>
</evidence>
<gene>
    <name evidence="13" type="ORF">GGD89_000252</name>
</gene>
<evidence type="ECO:0000256" key="7">
    <source>
        <dbReference type="ARBA" id="ARBA00023004"/>
    </source>
</evidence>
<keyword evidence="14" id="KW-1185">Reference proteome</keyword>
<evidence type="ECO:0000256" key="9">
    <source>
        <dbReference type="PIRSR" id="PIRSR602326-1"/>
    </source>
</evidence>
<protein>
    <recommendedName>
        <fullName evidence="2">Cytochrome c1</fullName>
    </recommendedName>
</protein>
<accession>A0A7W6RAN8</accession>
<dbReference type="GO" id="GO:0016020">
    <property type="term" value="C:membrane"/>
    <property type="evidence" value="ECO:0007669"/>
    <property type="project" value="UniProtKB-SubCell"/>
</dbReference>
<feature type="signal peptide" evidence="11">
    <location>
        <begin position="1"/>
        <end position="26"/>
    </location>
</feature>
<evidence type="ECO:0000259" key="12">
    <source>
        <dbReference type="PROSITE" id="PS51007"/>
    </source>
</evidence>
<dbReference type="PRINTS" id="PR00603">
    <property type="entry name" value="CYTOCHROMEC1"/>
</dbReference>
<evidence type="ECO:0000313" key="14">
    <source>
        <dbReference type="Proteomes" id="UP000554286"/>
    </source>
</evidence>
<keyword evidence="8 10" id="KW-0472">Membrane</keyword>
<dbReference type="PROSITE" id="PS51007">
    <property type="entry name" value="CYTC"/>
    <property type="match status" value="1"/>
</dbReference>
<evidence type="ECO:0000256" key="10">
    <source>
        <dbReference type="SAM" id="Phobius"/>
    </source>
</evidence>
<sequence>MSGLKGIIGAAAVAVGLVAGAPAALAAGGGHGPELKHQSWTFDGLFGRYSEKQLRRGWEVYEGICKSCHTLDYMHYRNLEQIGYTEDEVKEIAARFEVQDGPDEWGDMFMRPATPLDGFAEPYENDAIAMLANGGVVPPNLSVITRARDHGADYVYNLLLGYEDEVPEWATEADPTFSLAPGKSFNTFFPGYAISMPQQLFEGILEYSDGTEATPEQMAKDVSAFLQWAAEPELEERKGLGRMVLLFLIVLTGVLFAYKRELWKDAH</sequence>
<comment type="cofactor">
    <cofactor evidence="9">
        <name>heme c</name>
        <dbReference type="ChEBI" id="CHEBI:61717"/>
    </cofactor>
    <text evidence="9">Binds 1 heme c group covalently per subunit.</text>
</comment>
<keyword evidence="6 10" id="KW-1133">Transmembrane helix</keyword>
<feature type="binding site" description="covalent" evidence="9">
    <location>
        <position position="65"/>
    </location>
    <ligand>
        <name>heme c</name>
        <dbReference type="ChEBI" id="CHEBI:61717"/>
    </ligand>
</feature>
<comment type="subcellular location">
    <subcellularLocation>
        <location evidence="1">Membrane</location>
    </subcellularLocation>
</comment>
<dbReference type="Proteomes" id="UP000554286">
    <property type="component" value="Unassembled WGS sequence"/>
</dbReference>
<feature type="binding site" description="covalent" evidence="9">
    <location>
        <position position="69"/>
    </location>
    <ligand>
        <name>heme c</name>
        <dbReference type="ChEBI" id="CHEBI:61717"/>
    </ligand>
</feature>
<keyword evidence="7 9" id="KW-0408">Iron</keyword>
<keyword evidence="4 10" id="KW-0812">Transmembrane</keyword>
<dbReference type="InterPro" id="IPR002326">
    <property type="entry name" value="Cyt_c1"/>
</dbReference>
<comment type="caution">
    <text evidence="13">The sequence shown here is derived from an EMBL/GenBank/DDBJ whole genome shotgun (WGS) entry which is preliminary data.</text>
</comment>
<evidence type="ECO:0000256" key="4">
    <source>
        <dbReference type="ARBA" id="ARBA00022692"/>
    </source>
</evidence>
<organism evidence="13 14">
    <name type="scientific">Roseospira visakhapatnamensis</name>
    <dbReference type="NCBI Taxonomy" id="390880"/>
    <lineage>
        <taxon>Bacteria</taxon>
        <taxon>Pseudomonadati</taxon>
        <taxon>Pseudomonadota</taxon>
        <taxon>Alphaproteobacteria</taxon>
        <taxon>Rhodospirillales</taxon>
        <taxon>Rhodospirillaceae</taxon>
        <taxon>Roseospira</taxon>
    </lineage>
</organism>
<keyword evidence="11" id="KW-0732">Signal</keyword>
<dbReference type="AlphaFoldDB" id="A0A7W6RAN8"/>
<dbReference type="Gene3D" id="1.10.760.10">
    <property type="entry name" value="Cytochrome c-like domain"/>
    <property type="match status" value="1"/>
</dbReference>
<feature type="binding site" description="covalent" evidence="9">
    <location>
        <position position="68"/>
    </location>
    <ligand>
        <name>heme c</name>
        <dbReference type="ChEBI" id="CHEBI:61717"/>
    </ligand>
</feature>
<dbReference type="Gene3D" id="1.20.5.100">
    <property type="entry name" value="Cytochrome c1, transmembrane anchor, C-terminal"/>
    <property type="match status" value="1"/>
</dbReference>
<dbReference type="InterPro" id="IPR036909">
    <property type="entry name" value="Cyt_c-like_dom_sf"/>
</dbReference>
<feature type="domain" description="Cytochrome c" evidence="12">
    <location>
        <begin position="52"/>
        <end position="212"/>
    </location>
</feature>
<dbReference type="GO" id="GO:0009055">
    <property type="term" value="F:electron transfer activity"/>
    <property type="evidence" value="ECO:0007669"/>
    <property type="project" value="InterPro"/>
</dbReference>
<dbReference type="EMBL" id="JACIGK010000001">
    <property type="protein sequence ID" value="MBB4264646.1"/>
    <property type="molecule type" value="Genomic_DNA"/>
</dbReference>
<proteinExistence type="predicted"/>
<evidence type="ECO:0000256" key="8">
    <source>
        <dbReference type="ARBA" id="ARBA00023136"/>
    </source>
</evidence>
<name>A0A7W6RAN8_9PROT</name>
<evidence type="ECO:0000256" key="3">
    <source>
        <dbReference type="ARBA" id="ARBA00022617"/>
    </source>
</evidence>
<reference evidence="13 14" key="1">
    <citation type="submission" date="2020-08" db="EMBL/GenBank/DDBJ databases">
        <title>Genome sequencing of Purple Non-Sulfur Bacteria from various extreme environments.</title>
        <authorList>
            <person name="Mayer M."/>
        </authorList>
    </citation>
    <scope>NUCLEOTIDE SEQUENCE [LARGE SCALE GENOMIC DNA]</scope>
    <source>
        <strain evidence="13 14">JA131</strain>
    </source>
</reference>
<dbReference type="Pfam" id="PF02167">
    <property type="entry name" value="Cytochrom_C1"/>
    <property type="match status" value="1"/>
</dbReference>
<dbReference type="RefSeq" id="WP_184042272.1">
    <property type="nucleotide sequence ID" value="NZ_JACIGK010000001.1"/>
</dbReference>
<feature type="chain" id="PRO_5031247951" description="Cytochrome c1" evidence="11">
    <location>
        <begin position="27"/>
        <end position="267"/>
    </location>
</feature>
<evidence type="ECO:0000256" key="5">
    <source>
        <dbReference type="ARBA" id="ARBA00022723"/>
    </source>
</evidence>
<feature type="transmembrane region" description="Helical" evidence="10">
    <location>
        <begin position="239"/>
        <end position="258"/>
    </location>
</feature>
<keyword evidence="3 9" id="KW-0349">Heme</keyword>
<evidence type="ECO:0000256" key="6">
    <source>
        <dbReference type="ARBA" id="ARBA00022989"/>
    </source>
</evidence>
<dbReference type="PANTHER" id="PTHR10266">
    <property type="entry name" value="CYTOCHROME C1"/>
    <property type="match status" value="1"/>
</dbReference>